<evidence type="ECO:0000313" key="14">
    <source>
        <dbReference type="Proteomes" id="UP001632038"/>
    </source>
</evidence>
<dbReference type="PANTHER" id="PTHR45932:SF4">
    <property type="entry name" value="PATELLIN-6"/>
    <property type="match status" value="1"/>
</dbReference>
<evidence type="ECO:0000256" key="2">
    <source>
        <dbReference type="ARBA" id="ARBA00004496"/>
    </source>
</evidence>
<evidence type="ECO:0000256" key="1">
    <source>
        <dbReference type="ARBA" id="ARBA00004370"/>
    </source>
</evidence>
<dbReference type="Pfam" id="PF03765">
    <property type="entry name" value="CRAL_TRIO_N"/>
    <property type="match status" value="1"/>
</dbReference>
<dbReference type="SUPFAM" id="SSF46938">
    <property type="entry name" value="CRAL/TRIO N-terminal domain"/>
    <property type="match status" value="1"/>
</dbReference>
<dbReference type="AlphaFoldDB" id="A0ABD3CM84"/>
<evidence type="ECO:0000256" key="5">
    <source>
        <dbReference type="ARBA" id="ARBA00022490"/>
    </source>
</evidence>
<proteinExistence type="inferred from homology"/>
<reference evidence="14" key="1">
    <citation type="journal article" date="2024" name="IScience">
        <title>Strigolactones Initiate the Formation of Haustorium-like Structures in Castilleja.</title>
        <authorList>
            <person name="Buerger M."/>
            <person name="Peterson D."/>
            <person name="Chory J."/>
        </authorList>
    </citation>
    <scope>NUCLEOTIDE SEQUENCE [LARGE SCALE GENOMIC DNA]</scope>
</reference>
<dbReference type="PANTHER" id="PTHR45932">
    <property type="entry name" value="PATELLIN-1"/>
    <property type="match status" value="1"/>
</dbReference>
<dbReference type="SMART" id="SM01100">
    <property type="entry name" value="CRAL_TRIO_N"/>
    <property type="match status" value="1"/>
</dbReference>
<dbReference type="InterPro" id="IPR036273">
    <property type="entry name" value="CRAL/TRIO_N_dom_sf"/>
</dbReference>
<evidence type="ECO:0000256" key="8">
    <source>
        <dbReference type="ARBA" id="ARBA00023136"/>
    </source>
</evidence>
<comment type="subcellular location">
    <subcellularLocation>
        <location evidence="2">Cytoplasm</location>
    </subcellularLocation>
    <subcellularLocation>
        <location evidence="1">Membrane</location>
    </subcellularLocation>
</comment>
<dbReference type="InterPro" id="IPR044834">
    <property type="entry name" value="PATL"/>
</dbReference>
<dbReference type="EMBL" id="JAVIJP010000033">
    <property type="protein sequence ID" value="KAL3629860.1"/>
    <property type="molecule type" value="Genomic_DNA"/>
</dbReference>
<comment type="caution">
    <text evidence="13">The sequence shown here is derived from an EMBL/GenBank/DDBJ whole genome shotgun (WGS) entry which is preliminary data.</text>
</comment>
<comment type="similarity">
    <text evidence="3">Belongs to the patellin family.</text>
</comment>
<accession>A0ABD3CM84</accession>
<dbReference type="Gene3D" id="1.10.8.20">
    <property type="entry name" value="N-terminal domain of phosphatidylinositol transfer protein sec14p"/>
    <property type="match status" value="1"/>
</dbReference>
<dbReference type="InterPro" id="IPR001251">
    <property type="entry name" value="CRAL-TRIO_dom"/>
</dbReference>
<dbReference type="Gene3D" id="3.40.525.10">
    <property type="entry name" value="CRAL-TRIO lipid binding domain"/>
    <property type="match status" value="1"/>
</dbReference>
<dbReference type="InterPro" id="IPR036865">
    <property type="entry name" value="CRAL-TRIO_dom_sf"/>
</dbReference>
<dbReference type="SMART" id="SM00516">
    <property type="entry name" value="SEC14"/>
    <property type="match status" value="1"/>
</dbReference>
<dbReference type="Pfam" id="PF25099">
    <property type="entry name" value="GOLD_PATL1_C"/>
    <property type="match status" value="1"/>
</dbReference>
<dbReference type="SUPFAM" id="SSF101576">
    <property type="entry name" value="Supernatant protein factor (SPF), C-terminal domain"/>
    <property type="match status" value="1"/>
</dbReference>
<keyword evidence="14" id="KW-1185">Reference proteome</keyword>
<name>A0ABD3CM84_9LAMI</name>
<dbReference type="PROSITE" id="PS50191">
    <property type="entry name" value="CRAL_TRIO"/>
    <property type="match status" value="1"/>
</dbReference>
<keyword evidence="4" id="KW-0813">Transport</keyword>
<protein>
    <submittedName>
        <fullName evidence="13">Patellin-6</fullName>
    </submittedName>
</protein>
<dbReference type="Pfam" id="PF00650">
    <property type="entry name" value="CRAL_TRIO"/>
    <property type="match status" value="1"/>
</dbReference>
<evidence type="ECO:0000256" key="7">
    <source>
        <dbReference type="ARBA" id="ARBA00023121"/>
    </source>
</evidence>
<evidence type="ECO:0000256" key="3">
    <source>
        <dbReference type="ARBA" id="ARBA00007155"/>
    </source>
</evidence>
<dbReference type="GO" id="GO:0051301">
    <property type="term" value="P:cell division"/>
    <property type="evidence" value="ECO:0007669"/>
    <property type="project" value="UniProtKB-KW"/>
</dbReference>
<keyword evidence="8" id="KW-0472">Membrane</keyword>
<dbReference type="GO" id="GO:0016020">
    <property type="term" value="C:membrane"/>
    <property type="evidence" value="ECO:0007669"/>
    <property type="project" value="UniProtKB-SubCell"/>
</dbReference>
<gene>
    <name evidence="13" type="primary">PATL6_1</name>
    <name evidence="13" type="ORF">CASFOL_026172</name>
</gene>
<dbReference type="PROSITE" id="PS50866">
    <property type="entry name" value="GOLD"/>
    <property type="match status" value="1"/>
</dbReference>
<evidence type="ECO:0000256" key="6">
    <source>
        <dbReference type="ARBA" id="ARBA00022618"/>
    </source>
</evidence>
<dbReference type="CDD" id="cd00170">
    <property type="entry name" value="SEC14"/>
    <property type="match status" value="1"/>
</dbReference>
<evidence type="ECO:0000259" key="11">
    <source>
        <dbReference type="PROSITE" id="PS50191"/>
    </source>
</evidence>
<dbReference type="InterPro" id="IPR036598">
    <property type="entry name" value="GOLD_dom_sf"/>
</dbReference>
<dbReference type="SUPFAM" id="SSF52087">
    <property type="entry name" value="CRAL/TRIO domain"/>
    <property type="match status" value="1"/>
</dbReference>
<evidence type="ECO:0000256" key="10">
    <source>
        <dbReference type="SAM" id="MobiDB-lite"/>
    </source>
</evidence>
<feature type="region of interest" description="Disordered" evidence="10">
    <location>
        <begin position="1"/>
        <end position="30"/>
    </location>
</feature>
<dbReference type="Proteomes" id="UP001632038">
    <property type="component" value="Unassembled WGS sequence"/>
</dbReference>
<dbReference type="GO" id="GO:0008289">
    <property type="term" value="F:lipid binding"/>
    <property type="evidence" value="ECO:0007669"/>
    <property type="project" value="UniProtKB-KW"/>
</dbReference>
<dbReference type="GO" id="GO:0005737">
    <property type="term" value="C:cytoplasm"/>
    <property type="evidence" value="ECO:0007669"/>
    <property type="project" value="UniProtKB-SubCell"/>
</dbReference>
<dbReference type="FunFam" id="1.10.8.20:FF:000008">
    <property type="entry name" value="SEC14 cytosolic factor family protein"/>
    <property type="match status" value="1"/>
</dbReference>
<evidence type="ECO:0000259" key="12">
    <source>
        <dbReference type="PROSITE" id="PS50866"/>
    </source>
</evidence>
<dbReference type="InterPro" id="IPR056794">
    <property type="entry name" value="PATL1-6_C_GOLD"/>
</dbReference>
<dbReference type="Gene3D" id="2.60.120.680">
    <property type="entry name" value="GOLD domain"/>
    <property type="match status" value="1"/>
</dbReference>
<keyword evidence="7" id="KW-0446">Lipid-binding</keyword>
<evidence type="ECO:0000256" key="4">
    <source>
        <dbReference type="ARBA" id="ARBA00022448"/>
    </source>
</evidence>
<sequence length="422" mass="47576">MEEASSPVSVQQTPNLKDTKSPKPKTRKSLVTSLMEATSTLRAPSFKEDTYFISHLKTSERKSLKDLKDRLQASSPHAASIWGVPLLASADERSDVILLKFLRARDFKVQDALTMLLKCLAWRKEFGADVVLDEDLGFKELEGEVAYMDGFDRDGHPVCYNAYGVFKDKEMYDKLFGDDEKVKRFLRWRVQVLERGIKMLNFKAGGVNSIIQVTDLKDMPKKDLRVASNQILSLFQDNYPEMVAKKIFINVPWYFSLVYSMFSPFLTQRTKSKFVISKEGNVAETLYKFISPENVPVQYGGLRRPSDALDGPPKPASEFIIKGGEKVNIQIEGIEVGATITWDLVVGGWELDYSAEFVPNAEGGYTIAVEKQRRMAANEVAIHNSFAATQAGKLVLSVDNTASRYRKVAAYRYVVRKSPTNM</sequence>
<keyword evidence="9" id="KW-0131">Cell cycle</keyword>
<feature type="domain" description="GOLD" evidence="12">
    <location>
        <begin position="283"/>
        <end position="417"/>
    </location>
</feature>
<evidence type="ECO:0000256" key="9">
    <source>
        <dbReference type="ARBA" id="ARBA00023306"/>
    </source>
</evidence>
<feature type="compositionally biased region" description="Polar residues" evidence="10">
    <location>
        <begin position="1"/>
        <end position="16"/>
    </location>
</feature>
<keyword evidence="6" id="KW-0132">Cell division</keyword>
<organism evidence="13 14">
    <name type="scientific">Castilleja foliolosa</name>
    <dbReference type="NCBI Taxonomy" id="1961234"/>
    <lineage>
        <taxon>Eukaryota</taxon>
        <taxon>Viridiplantae</taxon>
        <taxon>Streptophyta</taxon>
        <taxon>Embryophyta</taxon>
        <taxon>Tracheophyta</taxon>
        <taxon>Spermatophyta</taxon>
        <taxon>Magnoliopsida</taxon>
        <taxon>eudicotyledons</taxon>
        <taxon>Gunneridae</taxon>
        <taxon>Pentapetalae</taxon>
        <taxon>asterids</taxon>
        <taxon>lamiids</taxon>
        <taxon>Lamiales</taxon>
        <taxon>Orobanchaceae</taxon>
        <taxon>Pedicularideae</taxon>
        <taxon>Castillejinae</taxon>
        <taxon>Castilleja</taxon>
    </lineage>
</organism>
<feature type="domain" description="CRAL-TRIO" evidence="11">
    <location>
        <begin position="134"/>
        <end position="307"/>
    </location>
</feature>
<keyword evidence="5" id="KW-0963">Cytoplasm</keyword>
<dbReference type="InterPro" id="IPR009038">
    <property type="entry name" value="GOLD_dom"/>
</dbReference>
<evidence type="ECO:0000313" key="13">
    <source>
        <dbReference type="EMBL" id="KAL3629860.1"/>
    </source>
</evidence>
<dbReference type="InterPro" id="IPR011074">
    <property type="entry name" value="CRAL/TRIO_N_dom"/>
</dbReference>